<accession>A0A1B6F2V4</accession>
<name>A0A1B6F2V4_9HEMI</name>
<reference evidence="3" key="1">
    <citation type="submission" date="2015-11" db="EMBL/GenBank/DDBJ databases">
        <title>De novo transcriptome assembly of four potential Pierce s Disease insect vectors from Arizona vineyards.</title>
        <authorList>
            <person name="Tassone E.E."/>
        </authorList>
    </citation>
    <scope>NUCLEOTIDE SEQUENCE</scope>
</reference>
<dbReference type="AlphaFoldDB" id="A0A1B6F2V4"/>
<feature type="non-terminal residue" evidence="3">
    <location>
        <position position="1"/>
    </location>
</feature>
<evidence type="ECO:0000313" key="3">
    <source>
        <dbReference type="EMBL" id="JAS44616.1"/>
    </source>
</evidence>
<organism evidence="3">
    <name type="scientific">Cuerna arida</name>
    <dbReference type="NCBI Taxonomy" id="1464854"/>
    <lineage>
        <taxon>Eukaryota</taxon>
        <taxon>Metazoa</taxon>
        <taxon>Ecdysozoa</taxon>
        <taxon>Arthropoda</taxon>
        <taxon>Hexapoda</taxon>
        <taxon>Insecta</taxon>
        <taxon>Pterygota</taxon>
        <taxon>Neoptera</taxon>
        <taxon>Paraneoptera</taxon>
        <taxon>Hemiptera</taxon>
        <taxon>Auchenorrhyncha</taxon>
        <taxon>Membracoidea</taxon>
        <taxon>Cicadellidae</taxon>
        <taxon>Cicadellinae</taxon>
        <taxon>Proconiini</taxon>
        <taxon>Cuerna</taxon>
    </lineage>
</organism>
<evidence type="ECO:0000256" key="2">
    <source>
        <dbReference type="SAM" id="SignalP"/>
    </source>
</evidence>
<protein>
    <submittedName>
        <fullName evidence="3">Uncharacterized protein</fullName>
    </submittedName>
</protein>
<feature type="chain" id="PRO_5008582651" evidence="2">
    <location>
        <begin position="20"/>
        <end position="115"/>
    </location>
</feature>
<proteinExistence type="predicted"/>
<feature type="non-terminal residue" evidence="3">
    <location>
        <position position="115"/>
    </location>
</feature>
<keyword evidence="2" id="KW-0732">Signal</keyword>
<feature type="region of interest" description="Disordered" evidence="1">
    <location>
        <begin position="87"/>
        <end position="115"/>
    </location>
</feature>
<evidence type="ECO:0000256" key="1">
    <source>
        <dbReference type="SAM" id="MobiDB-lite"/>
    </source>
</evidence>
<feature type="signal peptide" evidence="2">
    <location>
        <begin position="1"/>
        <end position="19"/>
    </location>
</feature>
<dbReference type="EMBL" id="GECZ01025153">
    <property type="protein sequence ID" value="JAS44616.1"/>
    <property type="molecule type" value="Transcribed_RNA"/>
</dbReference>
<sequence length="115" mass="13072">KRTSVIVLLVMVFAATIDAVPRYVDDPVPGPTISPIIIETQQGAASNLDDYLCSLIDPRVMPCPQPGHFRDRGGRCRKRNYVNRQGSVVDPRVRPCPRPNLYRDKRGRCRRRTRS</sequence>
<feature type="compositionally biased region" description="Basic residues" evidence="1">
    <location>
        <begin position="105"/>
        <end position="115"/>
    </location>
</feature>
<gene>
    <name evidence="3" type="ORF">g.11006</name>
</gene>